<accession>A0A1C6RCM5</accession>
<dbReference type="OrthoDB" id="128799at2"/>
<dbReference type="Gene3D" id="3.40.50.1820">
    <property type="entry name" value="alpha/beta hydrolase"/>
    <property type="match status" value="1"/>
</dbReference>
<dbReference type="Gene3D" id="2.120.10.30">
    <property type="entry name" value="TolB, C-terminal domain"/>
    <property type="match status" value="1"/>
</dbReference>
<dbReference type="Pfam" id="PF00326">
    <property type="entry name" value="Peptidase_S9"/>
    <property type="match status" value="1"/>
</dbReference>
<dbReference type="STRING" id="145857.GA0070616_0571"/>
<dbReference type="RefSeq" id="WP_091075693.1">
    <property type="nucleotide sequence ID" value="NZ_FMHT01000003.1"/>
</dbReference>
<dbReference type="SUPFAM" id="SSF82171">
    <property type="entry name" value="DPP6 N-terminal domain-like"/>
    <property type="match status" value="1"/>
</dbReference>
<dbReference type="InterPro" id="IPR050585">
    <property type="entry name" value="Xaa-Pro_dipeptidyl-ppase/CocE"/>
</dbReference>
<reference evidence="2 3" key="1">
    <citation type="submission" date="2016-06" db="EMBL/GenBank/DDBJ databases">
        <authorList>
            <person name="Kjaerup R.B."/>
            <person name="Dalgaard T.S."/>
            <person name="Juul-Madsen H.R."/>
        </authorList>
    </citation>
    <scope>NUCLEOTIDE SEQUENCE [LARGE SCALE GENOMIC DNA]</scope>
    <source>
        <strain evidence="2 3">DSM 43818</strain>
    </source>
</reference>
<feature type="domain" description="Peptidase S9 prolyl oligopeptidase catalytic" evidence="1">
    <location>
        <begin position="412"/>
        <end position="609"/>
    </location>
</feature>
<keyword evidence="2" id="KW-0645">Protease</keyword>
<keyword evidence="2" id="KW-0031">Aminopeptidase</keyword>
<dbReference type="PANTHER" id="PTHR43056">
    <property type="entry name" value="PEPTIDASE S9 PROLYL OLIGOPEPTIDASE"/>
    <property type="match status" value="1"/>
</dbReference>
<evidence type="ECO:0000259" key="1">
    <source>
        <dbReference type="Pfam" id="PF00326"/>
    </source>
</evidence>
<protein>
    <submittedName>
        <fullName evidence="2">Dipeptidyl aminopeptidase/acylaminoacyl peptidase</fullName>
    </submittedName>
</protein>
<keyword evidence="3" id="KW-1185">Reference proteome</keyword>
<dbReference type="InterPro" id="IPR011042">
    <property type="entry name" value="6-blade_b-propeller_TolB-like"/>
</dbReference>
<dbReference type="GO" id="GO:0004177">
    <property type="term" value="F:aminopeptidase activity"/>
    <property type="evidence" value="ECO:0007669"/>
    <property type="project" value="UniProtKB-KW"/>
</dbReference>
<dbReference type="InterPro" id="IPR029058">
    <property type="entry name" value="AB_hydrolase_fold"/>
</dbReference>
<evidence type="ECO:0000313" key="3">
    <source>
        <dbReference type="Proteomes" id="UP000199699"/>
    </source>
</evidence>
<organism evidence="2 3">
    <name type="scientific">Micromonospora nigra</name>
    <dbReference type="NCBI Taxonomy" id="145857"/>
    <lineage>
        <taxon>Bacteria</taxon>
        <taxon>Bacillati</taxon>
        <taxon>Actinomycetota</taxon>
        <taxon>Actinomycetes</taxon>
        <taxon>Micromonosporales</taxon>
        <taxon>Micromonosporaceae</taxon>
        <taxon>Micromonospora</taxon>
    </lineage>
</organism>
<gene>
    <name evidence="2" type="ORF">GA0070616_0571</name>
</gene>
<dbReference type="AlphaFoldDB" id="A0A1C6RCM5"/>
<keyword evidence="2" id="KW-0378">Hydrolase</keyword>
<dbReference type="SUPFAM" id="SSF53474">
    <property type="entry name" value="alpha/beta-Hydrolases"/>
    <property type="match status" value="1"/>
</dbReference>
<dbReference type="PANTHER" id="PTHR43056:SF5">
    <property type="entry name" value="PEPTIDASE S9 PROLYL OLIGOPEPTIDASE CATALYTIC DOMAIN-CONTAINING PROTEIN"/>
    <property type="match status" value="1"/>
</dbReference>
<evidence type="ECO:0000313" key="2">
    <source>
        <dbReference type="EMBL" id="SCL14891.1"/>
    </source>
</evidence>
<proteinExistence type="predicted"/>
<dbReference type="EMBL" id="FMHT01000003">
    <property type="protein sequence ID" value="SCL14891.1"/>
    <property type="molecule type" value="Genomic_DNA"/>
</dbReference>
<name>A0A1C6RCM5_9ACTN</name>
<dbReference type="Proteomes" id="UP000199699">
    <property type="component" value="Unassembled WGS sequence"/>
</dbReference>
<dbReference type="InterPro" id="IPR001375">
    <property type="entry name" value="Peptidase_S9_cat"/>
</dbReference>
<dbReference type="GO" id="GO:0008236">
    <property type="term" value="F:serine-type peptidase activity"/>
    <property type="evidence" value="ECO:0007669"/>
    <property type="project" value="InterPro"/>
</dbReference>
<sequence length="621" mass="66736">MSLHVPYGSWPSGWRAEDAAQAPRTVDWTGFAGGWVRWVAADPADGRNHLLTASAPGRVTDVLPPGWDVRTAYQEYGGRPWTAGPRGETVFVHWDDQRLHRHVPDGTVVALGPASGDRRYADPVIRGDEVWCLRESGGVRRQLVAVPLDGSRSERVLAGTHDFLTGPRVSPDCARVAWTGWNHPDMPWVRTDVMVAGITTDGRLTGVRRLATGPDESVTQVEWSVDGRSLVVVSDRNGWWNPYRVDDDDRWHPICPRPEEFGEALWRVGASTVAALPGGTLAAAHGTGARRLSVLGADGGLTAAGPDLNGWTDWQSVTASGNRIAAVAAGPGRPPAVVLTGGGRTDVLWTTPGVPAGHLPPPVHRTYAGVHAYVYEPCHPRVTGPPGETPPYLIQAHGGPTSRSRPGGVEAAIAFFTSRGIGVADVQYSGSTGFGRGYRDRLRHRWGIADARDCATVARALIAEGRADPHRLALRGTSAGGWTALRALVDEPGLFRAAAVSFPVLDAASWAAATHDFESRYADWLIGDAVADRSPMACADRIRGSVLLMQGARDAICLPRDADRFVERLCRSSVAVRYLRFRHEGHGFRDPGVVAECLRAELDLYGSAFGFLLPGNGAELS</sequence>
<dbReference type="GO" id="GO:0006508">
    <property type="term" value="P:proteolysis"/>
    <property type="evidence" value="ECO:0007669"/>
    <property type="project" value="InterPro"/>
</dbReference>